<evidence type="ECO:0000256" key="7">
    <source>
        <dbReference type="ARBA" id="ARBA00022777"/>
    </source>
</evidence>
<evidence type="ECO:0000256" key="8">
    <source>
        <dbReference type="ARBA" id="ARBA00022989"/>
    </source>
</evidence>
<name>A0ABN1J584_9CLOT</name>
<dbReference type="Pfam" id="PF00512">
    <property type="entry name" value="HisKA"/>
    <property type="match status" value="1"/>
</dbReference>
<keyword evidence="10 11" id="KW-0472">Membrane</keyword>
<dbReference type="InterPro" id="IPR003594">
    <property type="entry name" value="HATPase_dom"/>
</dbReference>
<dbReference type="PROSITE" id="PS50109">
    <property type="entry name" value="HIS_KIN"/>
    <property type="match status" value="1"/>
</dbReference>
<evidence type="ECO:0000256" key="6">
    <source>
        <dbReference type="ARBA" id="ARBA00022692"/>
    </source>
</evidence>
<dbReference type="Gene3D" id="1.10.287.130">
    <property type="match status" value="1"/>
</dbReference>
<dbReference type="GO" id="GO:0016301">
    <property type="term" value="F:kinase activity"/>
    <property type="evidence" value="ECO:0007669"/>
    <property type="project" value="UniProtKB-KW"/>
</dbReference>
<dbReference type="InterPro" id="IPR036890">
    <property type="entry name" value="HATPase_C_sf"/>
</dbReference>
<dbReference type="InterPro" id="IPR005467">
    <property type="entry name" value="His_kinase_dom"/>
</dbReference>
<feature type="transmembrane region" description="Helical" evidence="11">
    <location>
        <begin position="42"/>
        <end position="63"/>
    </location>
</feature>
<evidence type="ECO:0000256" key="10">
    <source>
        <dbReference type="ARBA" id="ARBA00023136"/>
    </source>
</evidence>
<evidence type="ECO:0000256" key="1">
    <source>
        <dbReference type="ARBA" id="ARBA00000085"/>
    </source>
</evidence>
<dbReference type="Gene3D" id="3.30.565.10">
    <property type="entry name" value="Histidine kinase-like ATPase, C-terminal domain"/>
    <property type="match status" value="1"/>
</dbReference>
<dbReference type="EC" id="2.7.13.3" evidence="3"/>
<dbReference type="InterPro" id="IPR050351">
    <property type="entry name" value="BphY/WalK/GraS-like"/>
</dbReference>
<comment type="caution">
    <text evidence="13">The sequence shown here is derived from an EMBL/GenBank/DDBJ whole genome shotgun (WGS) entry which is preliminary data.</text>
</comment>
<accession>A0ABN1J584</accession>
<proteinExistence type="predicted"/>
<dbReference type="SMART" id="SM00388">
    <property type="entry name" value="HisKA"/>
    <property type="match status" value="1"/>
</dbReference>
<reference evidence="13 14" key="1">
    <citation type="journal article" date="2019" name="Int. J. Syst. Evol. Microbiol.">
        <title>The Global Catalogue of Microorganisms (GCM) 10K type strain sequencing project: providing services to taxonomists for standard genome sequencing and annotation.</title>
        <authorList>
            <consortium name="The Broad Institute Genomics Platform"/>
            <consortium name="The Broad Institute Genome Sequencing Center for Infectious Disease"/>
            <person name="Wu L."/>
            <person name="Ma J."/>
        </authorList>
    </citation>
    <scope>NUCLEOTIDE SEQUENCE [LARGE SCALE GENOMIC DNA]</scope>
    <source>
        <strain evidence="13 14">JCM 1405</strain>
    </source>
</reference>
<dbReference type="PANTHER" id="PTHR45453">
    <property type="entry name" value="PHOSPHATE REGULON SENSOR PROTEIN PHOR"/>
    <property type="match status" value="1"/>
</dbReference>
<comment type="catalytic activity">
    <reaction evidence="1">
        <text>ATP + protein L-histidine = ADP + protein N-phospho-L-histidine.</text>
        <dbReference type="EC" id="2.7.13.3"/>
    </reaction>
</comment>
<comment type="subcellular location">
    <subcellularLocation>
        <location evidence="2">Cell membrane</location>
        <topology evidence="2">Multi-pass membrane protein</topology>
    </subcellularLocation>
</comment>
<organism evidence="13 14">
    <name type="scientific">Clostridium malenominatum</name>
    <dbReference type="NCBI Taxonomy" id="1539"/>
    <lineage>
        <taxon>Bacteria</taxon>
        <taxon>Bacillati</taxon>
        <taxon>Bacillota</taxon>
        <taxon>Clostridia</taxon>
        <taxon>Eubacteriales</taxon>
        <taxon>Clostridiaceae</taxon>
        <taxon>Clostridium</taxon>
    </lineage>
</organism>
<keyword evidence="9" id="KW-0902">Two-component regulatory system</keyword>
<dbReference type="Pfam" id="PF02518">
    <property type="entry name" value="HATPase_c"/>
    <property type="match status" value="1"/>
</dbReference>
<dbReference type="Proteomes" id="UP001500339">
    <property type="component" value="Unassembled WGS sequence"/>
</dbReference>
<feature type="domain" description="Histidine kinase" evidence="12">
    <location>
        <begin position="127"/>
        <end position="336"/>
    </location>
</feature>
<evidence type="ECO:0000256" key="2">
    <source>
        <dbReference type="ARBA" id="ARBA00004651"/>
    </source>
</evidence>
<dbReference type="SUPFAM" id="SSF47384">
    <property type="entry name" value="Homodimeric domain of signal transducing histidine kinase"/>
    <property type="match status" value="1"/>
</dbReference>
<dbReference type="SUPFAM" id="SSF55874">
    <property type="entry name" value="ATPase domain of HSP90 chaperone/DNA topoisomerase II/histidine kinase"/>
    <property type="match status" value="1"/>
</dbReference>
<keyword evidence="5" id="KW-0808">Transferase</keyword>
<evidence type="ECO:0000256" key="4">
    <source>
        <dbReference type="ARBA" id="ARBA00022475"/>
    </source>
</evidence>
<keyword evidence="4" id="KW-1003">Cell membrane</keyword>
<evidence type="ECO:0000256" key="9">
    <source>
        <dbReference type="ARBA" id="ARBA00023012"/>
    </source>
</evidence>
<gene>
    <name evidence="13" type="ORF">GCM10008905_28950</name>
</gene>
<dbReference type="CDD" id="cd00082">
    <property type="entry name" value="HisKA"/>
    <property type="match status" value="1"/>
</dbReference>
<sequence length="343" mass="40338">MRFDKYLADKRYSLLFYLLLMSFVSAVISLDSSMKVSMGNIIYLNAVSFIFFTLYLVLNYLFIKNYYKTINDIVKNNNDELFYRVPKPKSYEQKLFHHLLKDVYEYQNEKIQKLYDTKKDNEEFITSWVHQIKTPIAVSRLLIENSLNKPTAAVLSSLEEELDKVESYIEQALYYSKIDDFSKDYLINEVELDRVVKETVKKHAKTFINKKIKVEIENTELVLVTDKKWLSFVLDQILDNSLKYTNSGGKIKIYGIKNNRGHELTIEDNGIGIKTEDVDRIFDKGFTGYNGRENSKSTGFGLYLSKRLVRKLGHDIYVESKYREYTKIILIFPKLSEYLDVSR</sequence>
<keyword evidence="14" id="KW-1185">Reference proteome</keyword>
<evidence type="ECO:0000256" key="5">
    <source>
        <dbReference type="ARBA" id="ARBA00022679"/>
    </source>
</evidence>
<evidence type="ECO:0000256" key="11">
    <source>
        <dbReference type="SAM" id="Phobius"/>
    </source>
</evidence>
<dbReference type="InterPro" id="IPR036097">
    <property type="entry name" value="HisK_dim/P_sf"/>
</dbReference>
<keyword evidence="6 11" id="KW-0812">Transmembrane</keyword>
<feature type="transmembrane region" description="Helical" evidence="11">
    <location>
        <begin position="12"/>
        <end position="30"/>
    </location>
</feature>
<dbReference type="SMART" id="SM00387">
    <property type="entry name" value="HATPase_c"/>
    <property type="match status" value="1"/>
</dbReference>
<keyword evidence="7 13" id="KW-0418">Kinase</keyword>
<dbReference type="EMBL" id="BAAACF010000006">
    <property type="protein sequence ID" value="GAA0729215.1"/>
    <property type="molecule type" value="Genomic_DNA"/>
</dbReference>
<evidence type="ECO:0000313" key="13">
    <source>
        <dbReference type="EMBL" id="GAA0729215.1"/>
    </source>
</evidence>
<protein>
    <recommendedName>
        <fullName evidence="3">histidine kinase</fullName>
        <ecNumber evidence="3">2.7.13.3</ecNumber>
    </recommendedName>
</protein>
<evidence type="ECO:0000313" key="14">
    <source>
        <dbReference type="Proteomes" id="UP001500339"/>
    </source>
</evidence>
<keyword evidence="8 11" id="KW-1133">Transmembrane helix</keyword>
<dbReference type="RefSeq" id="WP_343770813.1">
    <property type="nucleotide sequence ID" value="NZ_BAAACF010000006.1"/>
</dbReference>
<dbReference type="InterPro" id="IPR003661">
    <property type="entry name" value="HisK_dim/P_dom"/>
</dbReference>
<evidence type="ECO:0000259" key="12">
    <source>
        <dbReference type="PROSITE" id="PS50109"/>
    </source>
</evidence>
<dbReference type="PANTHER" id="PTHR45453:SF2">
    <property type="entry name" value="HISTIDINE KINASE"/>
    <property type="match status" value="1"/>
</dbReference>
<evidence type="ECO:0000256" key="3">
    <source>
        <dbReference type="ARBA" id="ARBA00012438"/>
    </source>
</evidence>